<sequence length="262" mass="29603">MPDNNTVKSKRDIAMERMRTKYPDRSFDDDEAFFGQINDDYDDYDKRIAESQSREEAFSNMFTSNPKSARLMMEWKNGNDPVAALIRIYGKDDILAAIEDPERLADIEQANKDFADKVAKNDEYDAQYEKNLPASLQAIEAWAAENGVSDDDIDKAATALSKLCGDFILGIIAPESIEMMLKAQHYDADIEQAQMEGEVAGRNAKIEEKLRKGKKGDGTVQLNGKNSKGDRQPKKDLGALDRYDEGKKSIFERGGEKRIQRR</sequence>
<evidence type="ECO:0000313" key="3">
    <source>
        <dbReference type="Proteomes" id="UP000306630"/>
    </source>
</evidence>
<proteinExistence type="predicted"/>
<gene>
    <name evidence="2" type="ORF">E5333_07355</name>
</gene>
<dbReference type="RefSeq" id="WP_135993205.1">
    <property type="nucleotide sequence ID" value="NZ_SRYD01000025.1"/>
</dbReference>
<accession>A0A4S2FXA9</accession>
<reference evidence="2 3" key="1">
    <citation type="submission" date="2019-04" db="EMBL/GenBank/DDBJ databases">
        <title>Microbes associate with the intestines of laboratory mice.</title>
        <authorList>
            <person name="Navarre W."/>
            <person name="Wong E."/>
            <person name="Huang K."/>
            <person name="Tropini C."/>
            <person name="Ng K."/>
            <person name="Yu B."/>
        </authorList>
    </citation>
    <scope>NUCLEOTIDE SEQUENCE [LARGE SCALE GENOMIC DNA]</scope>
    <source>
        <strain evidence="2 3">NM06_A21</strain>
    </source>
</reference>
<protein>
    <submittedName>
        <fullName evidence="2">Uncharacterized protein</fullName>
    </submittedName>
</protein>
<dbReference type="EMBL" id="SRYD01000025">
    <property type="protein sequence ID" value="TGY74085.1"/>
    <property type="molecule type" value="Genomic_DNA"/>
</dbReference>
<dbReference type="Proteomes" id="UP000306630">
    <property type="component" value="Unassembled WGS sequence"/>
</dbReference>
<feature type="compositionally biased region" description="Basic and acidic residues" evidence="1">
    <location>
        <begin position="227"/>
        <end position="243"/>
    </location>
</feature>
<dbReference type="AlphaFoldDB" id="A0A4S2FXA9"/>
<comment type="caution">
    <text evidence="2">The sequence shown here is derived from an EMBL/GenBank/DDBJ whole genome shotgun (WGS) entry which is preliminary data.</text>
</comment>
<organism evidence="2 3">
    <name type="scientific">Muribaculum intestinale</name>
    <dbReference type="NCBI Taxonomy" id="1796646"/>
    <lineage>
        <taxon>Bacteria</taxon>
        <taxon>Pseudomonadati</taxon>
        <taxon>Bacteroidota</taxon>
        <taxon>Bacteroidia</taxon>
        <taxon>Bacteroidales</taxon>
        <taxon>Muribaculaceae</taxon>
        <taxon>Muribaculum</taxon>
    </lineage>
</organism>
<feature type="region of interest" description="Disordered" evidence="1">
    <location>
        <begin position="205"/>
        <end position="243"/>
    </location>
</feature>
<name>A0A4S2FXA9_9BACT</name>
<evidence type="ECO:0000256" key="1">
    <source>
        <dbReference type="SAM" id="MobiDB-lite"/>
    </source>
</evidence>
<evidence type="ECO:0000313" key="2">
    <source>
        <dbReference type="EMBL" id="TGY74085.1"/>
    </source>
</evidence>